<dbReference type="Pfam" id="PF12697">
    <property type="entry name" value="Abhydrolase_6"/>
    <property type="match status" value="1"/>
</dbReference>
<dbReference type="PANTHER" id="PTHR42886">
    <property type="entry name" value="RE40534P-RELATED"/>
    <property type="match status" value="1"/>
</dbReference>
<dbReference type="Proteomes" id="UP000614200">
    <property type="component" value="Unassembled WGS sequence"/>
</dbReference>
<organism evidence="2 3">
    <name type="scientific">Fusibacter ferrireducens</name>
    <dbReference type="NCBI Taxonomy" id="2785058"/>
    <lineage>
        <taxon>Bacteria</taxon>
        <taxon>Bacillati</taxon>
        <taxon>Bacillota</taxon>
        <taxon>Clostridia</taxon>
        <taxon>Eubacteriales</taxon>
        <taxon>Eubacteriales Family XII. Incertae Sedis</taxon>
        <taxon>Fusibacter</taxon>
    </lineage>
</organism>
<proteinExistence type="predicted"/>
<dbReference type="InterPro" id="IPR000073">
    <property type="entry name" value="AB_hydrolase_1"/>
</dbReference>
<accession>A0ABR9ZRP4</accession>
<evidence type="ECO:0000259" key="1">
    <source>
        <dbReference type="Pfam" id="PF12697"/>
    </source>
</evidence>
<comment type="caution">
    <text evidence="2">The sequence shown here is derived from an EMBL/GenBank/DDBJ whole genome shotgun (WGS) entry which is preliminary data.</text>
</comment>
<gene>
    <name evidence="2" type="ORF">ISU02_08350</name>
</gene>
<dbReference type="EMBL" id="JADKNH010000004">
    <property type="protein sequence ID" value="MBF4693128.1"/>
    <property type="molecule type" value="Genomic_DNA"/>
</dbReference>
<dbReference type="SUPFAM" id="SSF53474">
    <property type="entry name" value="alpha/beta-Hydrolases"/>
    <property type="match status" value="1"/>
</dbReference>
<feature type="domain" description="AB hydrolase-1" evidence="1">
    <location>
        <begin position="27"/>
        <end position="239"/>
    </location>
</feature>
<dbReference type="GO" id="GO:0016787">
    <property type="term" value="F:hydrolase activity"/>
    <property type="evidence" value="ECO:0007669"/>
    <property type="project" value="UniProtKB-KW"/>
</dbReference>
<keyword evidence="2" id="KW-0378">Hydrolase</keyword>
<dbReference type="InterPro" id="IPR029058">
    <property type="entry name" value="AB_hydrolase_fold"/>
</dbReference>
<dbReference type="PANTHER" id="PTHR42886:SF53">
    <property type="entry name" value="ALPHA_BETA-HYDROLASES SUPERFAMILY PROTEIN"/>
    <property type="match status" value="1"/>
</dbReference>
<keyword evidence="3" id="KW-1185">Reference proteome</keyword>
<sequence>MEKITFKNSRDLKLVGNFYSAGDEAMVIMCHGFASDQYANDRFGKLAQALNERGISALSFDFSGCGESDDDTLTADKLSDDLISAVDYVKTLGYKKIALFSHSLGAYISLRTYSEIIRTMVLLGPLTGPLDFRADEFYTAEQRREIEAKGYFTIKNENRIRKEVMVDSQLATDIAEIDQKALFAEINCPILMIHGDQGEMEATLYPCSKDAIKLVSGDSTLVILEGSSHSFVEAYDKVIQLSIEWFSKHFD</sequence>
<evidence type="ECO:0000313" key="2">
    <source>
        <dbReference type="EMBL" id="MBF4693128.1"/>
    </source>
</evidence>
<reference evidence="2 3" key="1">
    <citation type="submission" date="2020-11" db="EMBL/GenBank/DDBJ databases">
        <title>Fusibacter basophilias sp. nov.</title>
        <authorList>
            <person name="Qiu D."/>
        </authorList>
    </citation>
    <scope>NUCLEOTIDE SEQUENCE [LARGE SCALE GENOMIC DNA]</scope>
    <source>
        <strain evidence="2 3">Q10-2</strain>
    </source>
</reference>
<name>A0ABR9ZRP4_9FIRM</name>
<evidence type="ECO:0000313" key="3">
    <source>
        <dbReference type="Proteomes" id="UP000614200"/>
    </source>
</evidence>
<dbReference type="Gene3D" id="3.40.50.1820">
    <property type="entry name" value="alpha/beta hydrolase"/>
    <property type="match status" value="1"/>
</dbReference>
<protein>
    <submittedName>
        <fullName evidence="2">Alpha/beta hydrolase</fullName>
    </submittedName>
</protein>